<keyword evidence="5" id="KW-0560">Oxidoreductase</keyword>
<evidence type="ECO:0000256" key="3">
    <source>
        <dbReference type="ARBA" id="ARBA00022630"/>
    </source>
</evidence>
<keyword evidence="3" id="KW-0285">Flavoprotein</keyword>
<evidence type="ECO:0000256" key="4">
    <source>
        <dbReference type="ARBA" id="ARBA00022827"/>
    </source>
</evidence>
<dbReference type="InterPro" id="IPR045170">
    <property type="entry name" value="MTOX"/>
</dbReference>
<evidence type="ECO:0000256" key="1">
    <source>
        <dbReference type="ARBA" id="ARBA00001974"/>
    </source>
</evidence>
<dbReference type="GO" id="GO:0050660">
    <property type="term" value="F:flavin adenine dinucleotide binding"/>
    <property type="evidence" value="ECO:0007669"/>
    <property type="project" value="InterPro"/>
</dbReference>
<name>A0AA40D3G1_9PEZI</name>
<feature type="domain" description="FAD dependent oxidoreductase" evidence="6">
    <location>
        <begin position="15"/>
        <end position="396"/>
    </location>
</feature>
<dbReference type="EMBL" id="JAULSY010000191">
    <property type="protein sequence ID" value="KAK0659138.1"/>
    <property type="molecule type" value="Genomic_DNA"/>
</dbReference>
<dbReference type="Pfam" id="PF01266">
    <property type="entry name" value="DAO"/>
    <property type="match status" value="1"/>
</dbReference>
<evidence type="ECO:0000313" key="8">
    <source>
        <dbReference type="Proteomes" id="UP001174997"/>
    </source>
</evidence>
<evidence type="ECO:0000256" key="2">
    <source>
        <dbReference type="ARBA" id="ARBA00010989"/>
    </source>
</evidence>
<comment type="caution">
    <text evidence="7">The sequence shown here is derived from an EMBL/GenBank/DDBJ whole genome shotgun (WGS) entry which is preliminary data.</text>
</comment>
<dbReference type="Gene3D" id="3.30.9.10">
    <property type="entry name" value="D-Amino Acid Oxidase, subunit A, domain 2"/>
    <property type="match status" value="1"/>
</dbReference>
<dbReference type="InterPro" id="IPR006076">
    <property type="entry name" value="FAD-dep_OxRdtase"/>
</dbReference>
<sequence>MGCCGSREARDEESYIIVGAGAFGASTALHLIQKHPSAKVYLLDRGPFPHEAGASWDWNKVIRADYTTPVYMELALEALQKWRKDPLYQKFFHQSGLAWVSNSDFAQTIIDNYRAISGSKSQPQLLNTQDVLTMWGGIHADALYQDVKQVFYNKTSGWAEATDALCAVINAALAAGVRYVEADVKKVLFDDRGSAIGVVTEEGNCFHASHTILATGAMTARILADSAPMEPKLQLGGRMVAAAICSAMVKVSETDATLFKKGPVFVNDLDPAIGGSLPPNSNNELKVYRDESFKNTILHEASGQQISVPPSKLDYGQRDLTPGMKEELKSTFEGIFGEKAKDWELFNYRICWDAVTPTQDPIICEHPHAKKLFLVTGGSFHGYKFLPIIGKYAVDMIEDKLRPELAKIWAWDKENKGEAHEGMFPTREMADV</sequence>
<evidence type="ECO:0000256" key="5">
    <source>
        <dbReference type="ARBA" id="ARBA00023002"/>
    </source>
</evidence>
<organism evidence="7 8">
    <name type="scientific">Cercophora samala</name>
    <dbReference type="NCBI Taxonomy" id="330535"/>
    <lineage>
        <taxon>Eukaryota</taxon>
        <taxon>Fungi</taxon>
        <taxon>Dikarya</taxon>
        <taxon>Ascomycota</taxon>
        <taxon>Pezizomycotina</taxon>
        <taxon>Sordariomycetes</taxon>
        <taxon>Sordariomycetidae</taxon>
        <taxon>Sordariales</taxon>
        <taxon>Lasiosphaeriaceae</taxon>
        <taxon>Cercophora</taxon>
    </lineage>
</organism>
<dbReference type="Gene3D" id="3.50.50.60">
    <property type="entry name" value="FAD/NAD(P)-binding domain"/>
    <property type="match status" value="1"/>
</dbReference>
<dbReference type="Proteomes" id="UP001174997">
    <property type="component" value="Unassembled WGS sequence"/>
</dbReference>
<proteinExistence type="inferred from homology"/>
<dbReference type="SUPFAM" id="SSF51905">
    <property type="entry name" value="FAD/NAD(P)-binding domain"/>
    <property type="match status" value="1"/>
</dbReference>
<gene>
    <name evidence="7" type="ORF">QBC41DRAFT_287330</name>
</gene>
<comment type="cofactor">
    <cofactor evidence="1">
        <name>FAD</name>
        <dbReference type="ChEBI" id="CHEBI:57692"/>
    </cofactor>
</comment>
<dbReference type="PANTHER" id="PTHR10961:SF37">
    <property type="entry name" value="FAD DEPENDENT OXIDOREDUCTASE DOMAIN-CONTAINING PROTEIN"/>
    <property type="match status" value="1"/>
</dbReference>
<comment type="similarity">
    <text evidence="2">Belongs to the MSOX/MTOX family.</text>
</comment>
<evidence type="ECO:0000313" key="7">
    <source>
        <dbReference type="EMBL" id="KAK0659138.1"/>
    </source>
</evidence>
<keyword evidence="4" id="KW-0274">FAD</keyword>
<dbReference type="PANTHER" id="PTHR10961">
    <property type="entry name" value="PEROXISOMAL SARCOSINE OXIDASE"/>
    <property type="match status" value="1"/>
</dbReference>
<dbReference type="GO" id="GO:0051698">
    <property type="term" value="F:saccharopine oxidase activity"/>
    <property type="evidence" value="ECO:0007669"/>
    <property type="project" value="TreeGrafter"/>
</dbReference>
<accession>A0AA40D3G1</accession>
<dbReference type="AlphaFoldDB" id="A0AA40D3G1"/>
<keyword evidence="8" id="KW-1185">Reference proteome</keyword>
<protein>
    <submittedName>
        <fullName evidence="7">Sarcosine oxidase</fullName>
    </submittedName>
</protein>
<dbReference type="GO" id="GO:0008115">
    <property type="term" value="F:sarcosine oxidase activity"/>
    <property type="evidence" value="ECO:0007669"/>
    <property type="project" value="TreeGrafter"/>
</dbReference>
<reference evidence="7" key="1">
    <citation type="submission" date="2023-06" db="EMBL/GenBank/DDBJ databases">
        <title>Genome-scale phylogeny and comparative genomics of the fungal order Sordariales.</title>
        <authorList>
            <consortium name="Lawrence Berkeley National Laboratory"/>
            <person name="Hensen N."/>
            <person name="Bonometti L."/>
            <person name="Westerberg I."/>
            <person name="Brannstrom I.O."/>
            <person name="Guillou S."/>
            <person name="Cros-Aarteil S."/>
            <person name="Calhoun S."/>
            <person name="Haridas S."/>
            <person name="Kuo A."/>
            <person name="Mondo S."/>
            <person name="Pangilinan J."/>
            <person name="Riley R."/>
            <person name="Labutti K."/>
            <person name="Andreopoulos B."/>
            <person name="Lipzen A."/>
            <person name="Chen C."/>
            <person name="Yanf M."/>
            <person name="Daum C."/>
            <person name="Ng V."/>
            <person name="Clum A."/>
            <person name="Steindorff A."/>
            <person name="Ohm R."/>
            <person name="Martin F."/>
            <person name="Silar P."/>
            <person name="Natvig D."/>
            <person name="Lalanne C."/>
            <person name="Gautier V."/>
            <person name="Ament-Velasquez S.L."/>
            <person name="Kruys A."/>
            <person name="Hutchinson M.I."/>
            <person name="Powell A.J."/>
            <person name="Barry K."/>
            <person name="Miller A.N."/>
            <person name="Grigoriev I.V."/>
            <person name="Debuchy R."/>
            <person name="Gladieux P."/>
            <person name="Thoren M.H."/>
            <person name="Johannesson H."/>
        </authorList>
    </citation>
    <scope>NUCLEOTIDE SEQUENCE</scope>
    <source>
        <strain evidence="7">CBS 307.81</strain>
    </source>
</reference>
<evidence type="ECO:0000259" key="6">
    <source>
        <dbReference type="Pfam" id="PF01266"/>
    </source>
</evidence>
<dbReference type="InterPro" id="IPR036188">
    <property type="entry name" value="FAD/NAD-bd_sf"/>
</dbReference>